<sequence length="745" mass="84225">EKDDTIGYFIVSKELKDCIIAFEMQGHIIDLEGFNGSDHCPISLEISEASSAEGEKEKKYRCLSEVDLSIMWQTDCVMLPQSLNTKDPVEIKQLRKMTILSSFVRRASGAFSGSSTYSRLLVLCTLSLSGGGLVAYSESQSEPGSPASEHGEKEREKKRVVLLGTGWAGISFLKDLDVSSYDVQVVSPQNYFAFTPLLPSVTCGTVEARSIAEPVRNIIKKVIDFLFCLHHLSEHSFHCQRNAEIQFWEAEAIKIDAAKNEVFCKSNIDKETRDFSLEYDYLIIAVGAQVNTFGTPGVLENCHFLKELEDAQKIRRTVTDCFEKAVLPGLSEEERKRNLHFVIVGGGPTGVEFAAELHDYIQEDLINLYPTVKDLVRITLIQSGDHILNSFDERISSFAEKKFQRDGIEVLTECRVVNVSDKEITMKIKSTGAVCSIPHGLVLWSTGVGTRPTIKDFMEQIGQGKRRVLATNEWLRVKECENVYALGDCATIDQRKVMEDISTIFAAADKDNSGTLTVEEFQDVIDDILIRYPQVELYLKNKHLNDVTDLLKDPQGNPRREVDIEGFTLALSHVDTQMKSLPATAQVAAQQGAYLARNFNRRQQCKEHPEGPRRFRGLGRHHFRPFRLSDDLHFSQTVLTLKSNDKEIFHFLGTFSNLMPQIFNNLMQHSYGSETYKYKHFGQFAPLGGEQAAAELPGDWVSMGHSTQWLWYSVYASKQVSWRTRVLVVSDWTRRFIFGRDSSRI</sequence>
<evidence type="ECO:0000256" key="6">
    <source>
        <dbReference type="ARBA" id="ARBA00022630"/>
    </source>
</evidence>
<dbReference type="InterPro" id="IPR023753">
    <property type="entry name" value="FAD/NAD-binding_dom"/>
</dbReference>
<keyword evidence="13" id="KW-0496">Mitochondrion</keyword>
<dbReference type="InterPro" id="IPR036188">
    <property type="entry name" value="FAD/NAD-bd_sf"/>
</dbReference>
<keyword evidence="9" id="KW-0106">Calcium</keyword>
<dbReference type="SUPFAM" id="SSF47473">
    <property type="entry name" value="EF-hand"/>
    <property type="match status" value="1"/>
</dbReference>
<dbReference type="PRINTS" id="PR00368">
    <property type="entry name" value="FADPNR"/>
</dbReference>
<dbReference type="GO" id="GO:0050136">
    <property type="term" value="F:NADH dehydrogenase (quinone) (non-electrogenic) activity"/>
    <property type="evidence" value="ECO:0007669"/>
    <property type="project" value="UniProtKB-EC"/>
</dbReference>
<evidence type="ECO:0000256" key="13">
    <source>
        <dbReference type="ARBA" id="ARBA00023128"/>
    </source>
</evidence>
<protein>
    <recommendedName>
        <fullName evidence="5">NADH:ubiquinone reductase (non-electrogenic)</fullName>
        <ecNumber evidence="5">1.6.5.9</ecNumber>
    </recommendedName>
</protein>
<evidence type="ECO:0000256" key="8">
    <source>
        <dbReference type="ARBA" id="ARBA00022827"/>
    </source>
</evidence>
<keyword evidence="12" id="KW-0520">NAD</keyword>
<keyword evidence="10" id="KW-0809">Transit peptide</keyword>
<evidence type="ECO:0000256" key="16">
    <source>
        <dbReference type="ARBA" id="ARBA00049010"/>
    </source>
</evidence>
<dbReference type="InterPro" id="IPR045024">
    <property type="entry name" value="NDH-2"/>
</dbReference>
<evidence type="ECO:0000256" key="5">
    <source>
        <dbReference type="ARBA" id="ARBA00012637"/>
    </source>
</evidence>
<dbReference type="Pfam" id="PF22366">
    <property type="entry name" value="NDH2_C"/>
    <property type="match status" value="1"/>
</dbReference>
<evidence type="ECO:0000256" key="17">
    <source>
        <dbReference type="SAM" id="MobiDB-lite"/>
    </source>
</evidence>
<feature type="region of interest" description="Disordered" evidence="17">
    <location>
        <begin position="137"/>
        <end position="156"/>
    </location>
</feature>
<dbReference type="InterPro" id="IPR002048">
    <property type="entry name" value="EF_hand_dom"/>
</dbReference>
<dbReference type="PROSITE" id="PS00018">
    <property type="entry name" value="EF_HAND_1"/>
    <property type="match status" value="1"/>
</dbReference>
<comment type="caution">
    <text evidence="19">The sequence shown here is derived from an EMBL/GenBank/DDBJ whole genome shotgun (WGS) entry which is preliminary data.</text>
</comment>
<feature type="non-terminal residue" evidence="19">
    <location>
        <position position="1"/>
    </location>
</feature>
<dbReference type="SUPFAM" id="SSF51905">
    <property type="entry name" value="FAD/NAD(P)-binding domain"/>
    <property type="match status" value="2"/>
</dbReference>
<keyword evidence="7" id="KW-0999">Mitochondrion inner membrane</keyword>
<keyword evidence="6" id="KW-0285">Flavoprotein</keyword>
<dbReference type="InterPro" id="IPR011992">
    <property type="entry name" value="EF-hand-dom_pair"/>
</dbReference>
<evidence type="ECO:0000259" key="18">
    <source>
        <dbReference type="PROSITE" id="PS50222"/>
    </source>
</evidence>
<dbReference type="GO" id="GO:0005743">
    <property type="term" value="C:mitochondrial inner membrane"/>
    <property type="evidence" value="ECO:0007669"/>
    <property type="project" value="UniProtKB-SubCell"/>
</dbReference>
<evidence type="ECO:0000256" key="15">
    <source>
        <dbReference type="ARBA" id="ARBA00047599"/>
    </source>
</evidence>
<evidence type="ECO:0000256" key="10">
    <source>
        <dbReference type="ARBA" id="ARBA00022946"/>
    </source>
</evidence>
<comment type="similarity">
    <text evidence="4">Belongs to the NADH dehydrogenase family.</text>
</comment>
<dbReference type="Proteomes" id="UP000236630">
    <property type="component" value="Unassembled WGS sequence"/>
</dbReference>
<keyword evidence="8" id="KW-0274">FAD</keyword>
<dbReference type="GO" id="GO:0005777">
    <property type="term" value="C:peroxisome"/>
    <property type="evidence" value="ECO:0007669"/>
    <property type="project" value="UniProtKB-SubCell"/>
</dbReference>
<dbReference type="Pfam" id="PF07992">
    <property type="entry name" value="Pyr_redox_2"/>
    <property type="match status" value="1"/>
</dbReference>
<proteinExistence type="inferred from homology"/>
<evidence type="ECO:0000256" key="4">
    <source>
        <dbReference type="ARBA" id="ARBA00005272"/>
    </source>
</evidence>
<accession>A0A2H5Q7S6</accession>
<keyword evidence="20" id="KW-1185">Reference proteome</keyword>
<evidence type="ECO:0000256" key="9">
    <source>
        <dbReference type="ARBA" id="ARBA00022837"/>
    </source>
</evidence>
<feature type="domain" description="EF-hand" evidence="18">
    <location>
        <begin position="496"/>
        <end position="531"/>
    </location>
</feature>
<dbReference type="GO" id="GO:0005509">
    <property type="term" value="F:calcium ion binding"/>
    <property type="evidence" value="ECO:0007669"/>
    <property type="project" value="InterPro"/>
</dbReference>
<name>A0A2H5Q7S6_CITUN</name>
<evidence type="ECO:0000313" key="20">
    <source>
        <dbReference type="Proteomes" id="UP000236630"/>
    </source>
</evidence>
<dbReference type="EMBL" id="BDQV01000241">
    <property type="protein sequence ID" value="GAY60643.1"/>
    <property type="molecule type" value="Genomic_DNA"/>
</dbReference>
<dbReference type="EC" id="1.6.5.9" evidence="5"/>
<evidence type="ECO:0000256" key="11">
    <source>
        <dbReference type="ARBA" id="ARBA00023002"/>
    </source>
</evidence>
<keyword evidence="11" id="KW-0560">Oxidoreductase</keyword>
<dbReference type="PANTHER" id="PTHR43706:SF3">
    <property type="entry name" value="EXTERNAL ALTERNATIVE NAD(P)H-UBIQUINONE OXIDOREDUCTASE B1, MITOCHONDRIAL"/>
    <property type="match status" value="1"/>
</dbReference>
<dbReference type="AlphaFoldDB" id="A0A2H5Q7S6"/>
<dbReference type="FunFam" id="3.50.50.100:FF:000002">
    <property type="entry name" value="External alternative NAD(P)H-ubiquinone oxidoreductase B1, mitochondrial"/>
    <property type="match status" value="1"/>
</dbReference>
<evidence type="ECO:0000256" key="14">
    <source>
        <dbReference type="ARBA" id="ARBA00023140"/>
    </source>
</evidence>
<dbReference type="PROSITE" id="PS50222">
    <property type="entry name" value="EF_HAND_2"/>
    <property type="match status" value="1"/>
</dbReference>
<comment type="cofactor">
    <cofactor evidence="1">
        <name>FAD</name>
        <dbReference type="ChEBI" id="CHEBI:57692"/>
    </cofactor>
</comment>
<dbReference type="PANTHER" id="PTHR43706">
    <property type="entry name" value="NADH DEHYDROGENASE"/>
    <property type="match status" value="1"/>
</dbReference>
<dbReference type="EMBL" id="BDQV01000241">
    <property type="protein sequence ID" value="GAY60642.1"/>
    <property type="molecule type" value="Genomic_DNA"/>
</dbReference>
<evidence type="ECO:0000256" key="12">
    <source>
        <dbReference type="ARBA" id="ARBA00023027"/>
    </source>
</evidence>
<dbReference type="Gene3D" id="3.50.50.100">
    <property type="match status" value="2"/>
</dbReference>
<dbReference type="InterPro" id="IPR018247">
    <property type="entry name" value="EF_Hand_1_Ca_BS"/>
</dbReference>
<evidence type="ECO:0000256" key="1">
    <source>
        <dbReference type="ARBA" id="ARBA00001974"/>
    </source>
</evidence>
<evidence type="ECO:0000256" key="2">
    <source>
        <dbReference type="ARBA" id="ARBA00004137"/>
    </source>
</evidence>
<organism evidence="19 20">
    <name type="scientific">Citrus unshiu</name>
    <name type="common">Satsuma mandarin</name>
    <name type="synonym">Citrus nobilis var. unshiu</name>
    <dbReference type="NCBI Taxonomy" id="55188"/>
    <lineage>
        <taxon>Eukaryota</taxon>
        <taxon>Viridiplantae</taxon>
        <taxon>Streptophyta</taxon>
        <taxon>Embryophyta</taxon>
        <taxon>Tracheophyta</taxon>
        <taxon>Spermatophyta</taxon>
        <taxon>Magnoliopsida</taxon>
        <taxon>eudicotyledons</taxon>
        <taxon>Gunneridae</taxon>
        <taxon>Pentapetalae</taxon>
        <taxon>rosids</taxon>
        <taxon>malvids</taxon>
        <taxon>Sapindales</taxon>
        <taxon>Rutaceae</taxon>
        <taxon>Aurantioideae</taxon>
        <taxon>Citrus</taxon>
    </lineage>
</organism>
<keyword evidence="14" id="KW-0576">Peroxisome</keyword>
<comment type="catalytic activity">
    <reaction evidence="16">
        <text>a ubiquinone + NADH + H(+) = a ubiquinol + NAD(+)</text>
        <dbReference type="Rhea" id="RHEA:23152"/>
        <dbReference type="Rhea" id="RHEA-COMP:9565"/>
        <dbReference type="Rhea" id="RHEA-COMP:9566"/>
        <dbReference type="ChEBI" id="CHEBI:15378"/>
        <dbReference type="ChEBI" id="CHEBI:16389"/>
        <dbReference type="ChEBI" id="CHEBI:17976"/>
        <dbReference type="ChEBI" id="CHEBI:57540"/>
        <dbReference type="ChEBI" id="CHEBI:57945"/>
    </reaction>
</comment>
<reference evidence="19 20" key="1">
    <citation type="journal article" date="2017" name="Front. Genet.">
        <title>Draft sequencing of the heterozygous diploid genome of Satsuma (Citrus unshiu Marc.) using a hybrid assembly approach.</title>
        <authorList>
            <person name="Shimizu T."/>
            <person name="Tanizawa Y."/>
            <person name="Mochizuki T."/>
            <person name="Nagasaki H."/>
            <person name="Yoshioka T."/>
            <person name="Toyoda A."/>
            <person name="Fujiyama A."/>
            <person name="Kaminuma E."/>
            <person name="Nakamura Y."/>
        </authorList>
    </citation>
    <scope>NUCLEOTIDE SEQUENCE [LARGE SCALE GENOMIC DNA]</scope>
    <source>
        <strain evidence="20">cv. Miyagawa wase</strain>
    </source>
</reference>
<comment type="subcellular location">
    <subcellularLocation>
        <location evidence="2">Mitochondrion inner membrane</location>
        <topology evidence="2">Peripheral membrane protein</topology>
        <orientation evidence="2">Intermembrane side</orientation>
    </subcellularLocation>
    <subcellularLocation>
        <location evidence="3">Peroxisome</location>
    </subcellularLocation>
</comment>
<evidence type="ECO:0000313" key="19">
    <source>
        <dbReference type="EMBL" id="GAY60643.1"/>
    </source>
</evidence>
<evidence type="ECO:0000256" key="3">
    <source>
        <dbReference type="ARBA" id="ARBA00004275"/>
    </source>
</evidence>
<keyword evidence="7" id="KW-0472">Membrane</keyword>
<evidence type="ECO:0000256" key="7">
    <source>
        <dbReference type="ARBA" id="ARBA00022792"/>
    </source>
</evidence>
<gene>
    <name evidence="19" type="ORF">CUMW_203650</name>
</gene>
<dbReference type="InterPro" id="IPR054585">
    <property type="entry name" value="NDH2-like_C"/>
</dbReference>
<comment type="catalytic activity">
    <reaction evidence="15">
        <text>a quinone + NADH + H(+) = a quinol + NAD(+)</text>
        <dbReference type="Rhea" id="RHEA:46160"/>
        <dbReference type="ChEBI" id="CHEBI:15378"/>
        <dbReference type="ChEBI" id="CHEBI:24646"/>
        <dbReference type="ChEBI" id="CHEBI:57540"/>
        <dbReference type="ChEBI" id="CHEBI:57945"/>
        <dbReference type="ChEBI" id="CHEBI:132124"/>
        <dbReference type="EC" id="1.6.5.9"/>
    </reaction>
</comment>